<dbReference type="AlphaFoldDB" id="A0A848QGA4"/>
<feature type="domain" description="PNPLA" evidence="4">
    <location>
        <begin position="1"/>
        <end position="220"/>
    </location>
</feature>
<dbReference type="SUPFAM" id="SSF52151">
    <property type="entry name" value="FabD/lysophospholipase-like"/>
    <property type="match status" value="1"/>
</dbReference>
<feature type="active site" description="Nucleophile" evidence="2">
    <location>
        <position position="37"/>
    </location>
</feature>
<gene>
    <name evidence="5" type="ORF">HKD42_06125</name>
</gene>
<dbReference type="InterPro" id="IPR016035">
    <property type="entry name" value="Acyl_Trfase/lysoPLipase"/>
</dbReference>
<feature type="short sequence motif" description="DGA/G" evidence="2">
    <location>
        <begin position="207"/>
        <end position="209"/>
    </location>
</feature>
<keyword evidence="1 2" id="KW-0443">Lipid metabolism</keyword>
<accession>A0A848QGA4</accession>
<keyword evidence="6" id="KW-1185">Reference proteome</keyword>
<dbReference type="RefSeq" id="WP_170011257.1">
    <property type="nucleotide sequence ID" value="NZ_JABCRE010000002.1"/>
</dbReference>
<protein>
    <recommendedName>
        <fullName evidence="4">PNPLA domain-containing protein</fullName>
    </recommendedName>
</protein>
<feature type="region of interest" description="Disordered" evidence="3">
    <location>
        <begin position="353"/>
        <end position="378"/>
    </location>
</feature>
<dbReference type="InterPro" id="IPR002641">
    <property type="entry name" value="PNPLA_dom"/>
</dbReference>
<dbReference type="PANTHER" id="PTHR24138">
    <property type="entry name" value="INTRACELLLAR PHOSPHOLIPASE A FAMILY"/>
    <property type="match status" value="1"/>
</dbReference>
<evidence type="ECO:0000259" key="4">
    <source>
        <dbReference type="PROSITE" id="PS51635"/>
    </source>
</evidence>
<evidence type="ECO:0000256" key="3">
    <source>
        <dbReference type="SAM" id="MobiDB-lite"/>
    </source>
</evidence>
<dbReference type="EMBL" id="JABCRE010000002">
    <property type="protein sequence ID" value="NMW31632.1"/>
    <property type="molecule type" value="Genomic_DNA"/>
</dbReference>
<name>A0A848QGA4_9SPHN</name>
<dbReference type="GO" id="GO:0016042">
    <property type="term" value="P:lipid catabolic process"/>
    <property type="evidence" value="ECO:0007669"/>
    <property type="project" value="UniProtKB-UniRule"/>
</dbReference>
<dbReference type="PANTHER" id="PTHR24138:SF10">
    <property type="entry name" value="PHOSPHOLIPASE A2"/>
    <property type="match status" value="1"/>
</dbReference>
<evidence type="ECO:0000313" key="6">
    <source>
        <dbReference type="Proteomes" id="UP000561181"/>
    </source>
</evidence>
<dbReference type="Pfam" id="PF01734">
    <property type="entry name" value="Patatin"/>
    <property type="match status" value="1"/>
</dbReference>
<evidence type="ECO:0000313" key="5">
    <source>
        <dbReference type="EMBL" id="NMW31632.1"/>
    </source>
</evidence>
<proteinExistence type="predicted"/>
<comment type="caution">
    <text evidence="2">Lacks conserved residue(s) required for the propagation of feature annotation.</text>
</comment>
<comment type="caution">
    <text evidence="5">The sequence shown here is derived from an EMBL/GenBank/DDBJ whole genome shotgun (WGS) entry which is preliminary data.</text>
</comment>
<evidence type="ECO:0000256" key="2">
    <source>
        <dbReference type="PROSITE-ProRule" id="PRU01161"/>
    </source>
</evidence>
<organism evidence="5 6">
    <name type="scientific">Pontixanthobacter rizhaonensis</name>
    <dbReference type="NCBI Taxonomy" id="2730337"/>
    <lineage>
        <taxon>Bacteria</taxon>
        <taxon>Pseudomonadati</taxon>
        <taxon>Pseudomonadota</taxon>
        <taxon>Alphaproteobacteria</taxon>
        <taxon>Sphingomonadales</taxon>
        <taxon>Erythrobacteraceae</taxon>
        <taxon>Pontixanthobacter</taxon>
    </lineage>
</organism>
<reference evidence="5 6" key="1">
    <citation type="submission" date="2020-04" db="EMBL/GenBank/DDBJ databases">
        <authorList>
            <person name="Liu A."/>
        </authorList>
    </citation>
    <scope>NUCLEOTIDE SEQUENCE [LARGE SCALE GENOMIC DNA]</scope>
    <source>
        <strain evidence="5 6">RZ02</strain>
    </source>
</reference>
<dbReference type="PROSITE" id="PS51635">
    <property type="entry name" value="PNPLA"/>
    <property type="match status" value="1"/>
</dbReference>
<sequence>MSFDSGGVRSLVSALLLKDADPKGHLAQKTDLFVGTSSGAIVALALAYGIRAGAIADFFANNAAKIYEPADTDWNEGNPFSFEQQIALDTVPTYDKAANGETIKSVFQTKYLSRNLRDALIGLFGNARLSELPRSGPQVAVAALQMGAVTRGSAAQWKPVLIGSSRKDPLSEMLLADAAMASMATPTLFAPFKPSLPMAGDCGYFADGGLFAANPSMAAIEYADQYCRADHHDVEMVSFGTGRSNGGIDSGELGRAECWGAWQWMKPYACEGKSIPAVPLINATSSASAQMSERYAGMILKDRYIRADFDLDEPARDCDSSAIGPITKRVADHVASEEWAAQSRAIQAAWTKPDERTDVATAERPIPPKSRLSQMFGL</sequence>
<dbReference type="InterPro" id="IPR047156">
    <property type="entry name" value="Teg/CotR/CapV-like"/>
</dbReference>
<keyword evidence="2" id="KW-0378">Hydrolase</keyword>
<dbReference type="Proteomes" id="UP000561181">
    <property type="component" value="Unassembled WGS sequence"/>
</dbReference>
<feature type="active site" description="Proton acceptor" evidence="2">
    <location>
        <position position="207"/>
    </location>
</feature>
<keyword evidence="2" id="KW-0442">Lipid degradation</keyword>
<dbReference type="GO" id="GO:0016787">
    <property type="term" value="F:hydrolase activity"/>
    <property type="evidence" value="ECO:0007669"/>
    <property type="project" value="UniProtKB-UniRule"/>
</dbReference>
<dbReference type="Gene3D" id="3.40.1090.10">
    <property type="entry name" value="Cytosolic phospholipase A2 catalytic domain"/>
    <property type="match status" value="1"/>
</dbReference>
<feature type="short sequence motif" description="GXSXG" evidence="2">
    <location>
        <begin position="35"/>
        <end position="39"/>
    </location>
</feature>
<evidence type="ECO:0000256" key="1">
    <source>
        <dbReference type="ARBA" id="ARBA00023098"/>
    </source>
</evidence>